<keyword evidence="3" id="KW-1185">Reference proteome</keyword>
<feature type="transmembrane region" description="Helical" evidence="1">
    <location>
        <begin position="6"/>
        <end position="28"/>
    </location>
</feature>
<dbReference type="EMBL" id="FNAF01000003">
    <property type="protein sequence ID" value="SDD40812.1"/>
    <property type="molecule type" value="Genomic_DNA"/>
</dbReference>
<protein>
    <submittedName>
        <fullName evidence="2">Uncharacterized protein</fullName>
    </submittedName>
</protein>
<gene>
    <name evidence="2" type="ORF">SAMN04489866_10359</name>
</gene>
<name>A0A1G6UHH4_PEPNI</name>
<organism evidence="2 3">
    <name type="scientific">Peptococcus niger</name>
    <dbReference type="NCBI Taxonomy" id="2741"/>
    <lineage>
        <taxon>Bacteria</taxon>
        <taxon>Bacillati</taxon>
        <taxon>Bacillota</taxon>
        <taxon>Clostridia</taxon>
        <taxon>Eubacteriales</taxon>
        <taxon>Peptococcaceae</taxon>
        <taxon>Peptococcus</taxon>
    </lineage>
</organism>
<proteinExistence type="predicted"/>
<evidence type="ECO:0000313" key="2">
    <source>
        <dbReference type="EMBL" id="SDD40812.1"/>
    </source>
</evidence>
<dbReference type="Proteomes" id="UP000198995">
    <property type="component" value="Unassembled WGS sequence"/>
</dbReference>
<dbReference type="STRING" id="2741.SAMN04489866_10359"/>
<evidence type="ECO:0000256" key="1">
    <source>
        <dbReference type="SAM" id="Phobius"/>
    </source>
</evidence>
<accession>A0A1G6UHH4</accession>
<reference evidence="2 3" key="1">
    <citation type="submission" date="2016-10" db="EMBL/GenBank/DDBJ databases">
        <authorList>
            <person name="de Groot N.N."/>
        </authorList>
    </citation>
    <scope>NUCLEOTIDE SEQUENCE [LARGE SCALE GENOMIC DNA]</scope>
    <source>
        <strain evidence="2 3">DSM 20475</strain>
    </source>
</reference>
<keyword evidence="1" id="KW-1133">Transmembrane helix</keyword>
<keyword evidence="1" id="KW-0812">Transmembrane</keyword>
<sequence>MVEFIYGLAMVFWLVALVLMGLITYRLVRLFIQARRGRKP</sequence>
<keyword evidence="1" id="KW-0472">Membrane</keyword>
<evidence type="ECO:0000313" key="3">
    <source>
        <dbReference type="Proteomes" id="UP000198995"/>
    </source>
</evidence>
<dbReference type="AlphaFoldDB" id="A0A1G6UHH4"/>